<keyword evidence="1" id="KW-0472">Membrane</keyword>
<proteinExistence type="predicted"/>
<reference evidence="2" key="1">
    <citation type="journal article" date="2014" name="Front. Microbiol.">
        <title>High frequency of phylogenetically diverse reductive dehalogenase-homologous genes in deep subseafloor sedimentary metagenomes.</title>
        <authorList>
            <person name="Kawai M."/>
            <person name="Futagami T."/>
            <person name="Toyoda A."/>
            <person name="Takaki Y."/>
            <person name="Nishi S."/>
            <person name="Hori S."/>
            <person name="Arai W."/>
            <person name="Tsubouchi T."/>
            <person name="Morono Y."/>
            <person name="Uchiyama I."/>
            <person name="Ito T."/>
            <person name="Fujiyama A."/>
            <person name="Inagaki F."/>
            <person name="Takami H."/>
        </authorList>
    </citation>
    <scope>NUCLEOTIDE SEQUENCE</scope>
    <source>
        <strain evidence="2">Expedition CK06-06</strain>
    </source>
</reference>
<feature type="transmembrane region" description="Helical" evidence="1">
    <location>
        <begin position="70"/>
        <end position="92"/>
    </location>
</feature>
<evidence type="ECO:0000313" key="2">
    <source>
        <dbReference type="EMBL" id="GAH75336.1"/>
    </source>
</evidence>
<name>X1HYU2_9ZZZZ</name>
<dbReference type="AlphaFoldDB" id="X1HYU2"/>
<dbReference type="InterPro" id="IPR037997">
    <property type="entry name" value="Dgk1-like"/>
</dbReference>
<dbReference type="PANTHER" id="PTHR31303:SF1">
    <property type="entry name" value="CTP-DEPENDENT DIACYLGLYCEROL KINASE 1"/>
    <property type="match status" value="1"/>
</dbReference>
<organism evidence="2">
    <name type="scientific">marine sediment metagenome</name>
    <dbReference type="NCBI Taxonomy" id="412755"/>
    <lineage>
        <taxon>unclassified sequences</taxon>
        <taxon>metagenomes</taxon>
        <taxon>ecological metagenomes</taxon>
    </lineage>
</organism>
<dbReference type="PANTHER" id="PTHR31303">
    <property type="entry name" value="CTP-DEPENDENT DIACYLGLYCEROL KINASE 1"/>
    <property type="match status" value="1"/>
</dbReference>
<evidence type="ECO:0000256" key="1">
    <source>
        <dbReference type="SAM" id="Phobius"/>
    </source>
</evidence>
<keyword evidence="1" id="KW-0812">Transmembrane</keyword>
<protein>
    <recommendedName>
        <fullName evidence="3">Phosphatidate cytidylyltransferase</fullName>
    </recommendedName>
</protein>
<feature type="transmembrane region" description="Helical" evidence="1">
    <location>
        <begin position="158"/>
        <end position="175"/>
    </location>
</feature>
<dbReference type="EMBL" id="BARU01026255">
    <property type="protein sequence ID" value="GAH75336.1"/>
    <property type="molecule type" value="Genomic_DNA"/>
</dbReference>
<sequence length="176" mass="19520">GYTGVMLFVALDFIRLSYIFENRNIYHLLPDSLSNLLIKALRRNEIYEFTKTVMLVLSMVPLLFLPFGVFAAAALITSIGDGFASLVGVAFGKYHFPKNSNKTIIGYVAGFLASFGVSLFALFLFEPALLPFKVIVISLSGGIVFLIIDLLSLKIDDNILNPIFCGIIMTFFYIIL</sequence>
<comment type="caution">
    <text evidence="2">The sequence shown here is derived from an EMBL/GenBank/DDBJ whole genome shotgun (WGS) entry which is preliminary data.</text>
</comment>
<feature type="non-terminal residue" evidence="2">
    <location>
        <position position="1"/>
    </location>
</feature>
<feature type="transmembrane region" description="Helical" evidence="1">
    <location>
        <begin position="104"/>
        <end position="125"/>
    </location>
</feature>
<feature type="transmembrane region" description="Helical" evidence="1">
    <location>
        <begin position="131"/>
        <end position="151"/>
    </location>
</feature>
<keyword evidence="1" id="KW-1133">Transmembrane helix</keyword>
<gene>
    <name evidence="2" type="ORF">S03H2_42202</name>
</gene>
<dbReference type="GO" id="GO:0004143">
    <property type="term" value="F:ATP-dependent diacylglycerol kinase activity"/>
    <property type="evidence" value="ECO:0007669"/>
    <property type="project" value="InterPro"/>
</dbReference>
<evidence type="ECO:0008006" key="3">
    <source>
        <dbReference type="Google" id="ProtNLM"/>
    </source>
</evidence>
<accession>X1HYU2</accession>